<feature type="repeat" description="TPR" evidence="3">
    <location>
        <begin position="365"/>
        <end position="398"/>
    </location>
</feature>
<dbReference type="Pfam" id="PF14559">
    <property type="entry name" value="TPR_19"/>
    <property type="match status" value="3"/>
</dbReference>
<dbReference type="RefSeq" id="WP_168049871.1">
    <property type="nucleotide sequence ID" value="NZ_JAATJR010000003.1"/>
</dbReference>
<dbReference type="PANTHER" id="PTHR45586">
    <property type="entry name" value="TPR REPEAT-CONTAINING PROTEIN PA4667"/>
    <property type="match status" value="1"/>
</dbReference>
<gene>
    <name evidence="5" type="primary">prsT</name>
    <name evidence="5" type="ORF">HB662_11640</name>
</gene>
<dbReference type="InterPro" id="IPR019734">
    <property type="entry name" value="TPR_rpt"/>
</dbReference>
<keyword evidence="4" id="KW-0732">Signal</keyword>
<keyword evidence="2 3" id="KW-0802">TPR repeat</keyword>
<evidence type="ECO:0000256" key="3">
    <source>
        <dbReference type="PROSITE-ProRule" id="PRU00339"/>
    </source>
</evidence>
<feature type="signal peptide" evidence="4">
    <location>
        <begin position="1"/>
        <end position="25"/>
    </location>
</feature>
<dbReference type="SMART" id="SM00028">
    <property type="entry name" value="TPR"/>
    <property type="match status" value="12"/>
</dbReference>
<keyword evidence="1" id="KW-0677">Repeat</keyword>
<feature type="repeat" description="TPR" evidence="3">
    <location>
        <begin position="195"/>
        <end position="228"/>
    </location>
</feature>
<evidence type="ECO:0000256" key="1">
    <source>
        <dbReference type="ARBA" id="ARBA00022737"/>
    </source>
</evidence>
<proteinExistence type="predicted"/>
<dbReference type="PANTHER" id="PTHR45586:SF1">
    <property type="entry name" value="LIPOPOLYSACCHARIDE ASSEMBLY PROTEIN B"/>
    <property type="match status" value="1"/>
</dbReference>
<sequence>MARNKYRLPAWTLAALMAATAPAFADAADRARAAAARGELRAAQIEWRNAVRESPEDGAIRIGLAEASLRIGDVDTAAREARAALERGHDPQGSTTALLLRTYLVQGRARELLADFPQAETPPAAAGQIAAARALAHLLLRDVPAAREAVATAERLAPGVAQPGLAAVALALTEGNRQAAEARLDKVLEAHPEVDEAWLRKGSLQLDRGDRAGAIESFGRVVARSPNDVQARLRRAEALLRDNKAEAAAQDIDAALTITPNNPTAIYLRAMQFGSQSDWQQADSTLQRIGGQLGNFPDGFLLLALAKSGLGQKAQAEDAARRHVARFPDDPRGARLLAGMAMAAGRPAEAAAVLTRATQNRPRDAALYDALGRAQTAAGRPDLAVQALAEAARITPEDSALLARLGIARMATGDAAGAEGAVERSLDLGPAQPGAREMLAAAALARGDLDAAAAELEQLDATARQGEMAGVLEGTLRLLRLDLAGARSAFESVVARKPATVAGRLGLARVMVLQNDAAAAVPLLGAVLREQPNNNEAATRLAALAQSQTEVAPAAEAALIAAQQANPAAARLALNRAGLLLRRGEPAAALALLDTQPLRNQRGVALPLARAELHAALEQFDAAETAAREAMAEDPSSVPARRRLAALLMRKDDKRGAETLLRQGLREAPDDAGLQQALLGVLRDGGGAEAASAEAERLARAPNAPTSARALPGDLLMSQRRHAEAAEAYAAAQARAPAALLVLRQVAALRAAGRVPEATRVLEAWVAQNPEDTAALGTLAQFDLLASRYPQAEERLRRVVAAAPENAMALNNLAWVLSEQGEAKLPEARGFAERAYYLAPSPNTADTLGWILARSGEPQMAVTLLRQAVATGQQPAASYHLAFALHQAGDADAARRVLEPLLASDASFPDRAAAERLRATLAN</sequence>
<evidence type="ECO:0000313" key="6">
    <source>
        <dbReference type="Proteomes" id="UP000765160"/>
    </source>
</evidence>
<dbReference type="Pfam" id="PF13432">
    <property type="entry name" value="TPR_16"/>
    <property type="match status" value="5"/>
</dbReference>
<feature type="chain" id="PRO_5046285127" evidence="4">
    <location>
        <begin position="26"/>
        <end position="923"/>
    </location>
</feature>
<dbReference type="InterPro" id="IPR011990">
    <property type="entry name" value="TPR-like_helical_dom_sf"/>
</dbReference>
<comment type="caution">
    <text evidence="5">The sequence shown here is derived from an EMBL/GenBank/DDBJ whole genome shotgun (WGS) entry which is preliminary data.</text>
</comment>
<evidence type="ECO:0000256" key="4">
    <source>
        <dbReference type="SAM" id="SignalP"/>
    </source>
</evidence>
<dbReference type="EMBL" id="JAAVTX010000003">
    <property type="protein sequence ID" value="NKE45430.1"/>
    <property type="molecule type" value="Genomic_DNA"/>
</dbReference>
<keyword evidence="6" id="KW-1185">Reference proteome</keyword>
<dbReference type="Proteomes" id="UP000765160">
    <property type="component" value="Unassembled WGS sequence"/>
</dbReference>
<organism evidence="5 6">
    <name type="scientific">Falsiroseomonas frigidaquae</name>
    <dbReference type="NCBI Taxonomy" id="487318"/>
    <lineage>
        <taxon>Bacteria</taxon>
        <taxon>Pseudomonadati</taxon>
        <taxon>Pseudomonadota</taxon>
        <taxon>Alphaproteobacteria</taxon>
        <taxon>Acetobacterales</taxon>
        <taxon>Roseomonadaceae</taxon>
        <taxon>Falsiroseomonas</taxon>
    </lineage>
</organism>
<reference evidence="5 6" key="1">
    <citation type="submission" date="2020-03" db="EMBL/GenBank/DDBJ databases">
        <title>Roseomonas selenitidurans sp. nov. isolated from soil.</title>
        <authorList>
            <person name="Liu H."/>
        </authorList>
    </citation>
    <scope>NUCLEOTIDE SEQUENCE [LARGE SCALE GENOMIC DNA]</scope>
    <source>
        <strain evidence="5 6">JCM 15073</strain>
    </source>
</reference>
<accession>A0ABX1EZC2</accession>
<name>A0ABX1EZC2_9PROT</name>
<dbReference type="PROSITE" id="PS50005">
    <property type="entry name" value="TPR"/>
    <property type="match status" value="2"/>
</dbReference>
<evidence type="ECO:0000313" key="5">
    <source>
        <dbReference type="EMBL" id="NKE45430.1"/>
    </source>
</evidence>
<dbReference type="NCBIfam" id="TIGR02917">
    <property type="entry name" value="PEP_TPR_lipo"/>
    <property type="match status" value="1"/>
</dbReference>
<dbReference type="InterPro" id="IPR014266">
    <property type="entry name" value="PEP-CTERM_TPR_PrsT"/>
</dbReference>
<dbReference type="SUPFAM" id="SSF48452">
    <property type="entry name" value="TPR-like"/>
    <property type="match status" value="4"/>
</dbReference>
<dbReference type="Gene3D" id="1.25.40.10">
    <property type="entry name" value="Tetratricopeptide repeat domain"/>
    <property type="match status" value="5"/>
</dbReference>
<dbReference type="InterPro" id="IPR051012">
    <property type="entry name" value="CellSynth/LPSAsmb/PSIAsmb"/>
</dbReference>
<evidence type="ECO:0000256" key="2">
    <source>
        <dbReference type="ARBA" id="ARBA00022803"/>
    </source>
</evidence>
<protein>
    <submittedName>
        <fullName evidence="5">PEP-CTERM system TPR-repeat protein PrsT</fullName>
    </submittedName>
</protein>